<dbReference type="SMART" id="SM00823">
    <property type="entry name" value="PKS_PP"/>
    <property type="match status" value="1"/>
</dbReference>
<dbReference type="Gene3D" id="3.40.366.10">
    <property type="entry name" value="Malonyl-Coenzyme A Acyl Carrier Protein, domain 2"/>
    <property type="match status" value="1"/>
</dbReference>
<dbReference type="Gene3D" id="3.10.129.110">
    <property type="entry name" value="Polyketide synthase dehydratase"/>
    <property type="match status" value="1"/>
</dbReference>
<dbReference type="Pfam" id="PF16197">
    <property type="entry name" value="KAsynt_C_assoc"/>
    <property type="match status" value="1"/>
</dbReference>
<dbReference type="Pfam" id="PF02801">
    <property type="entry name" value="Ketoacyl-synt_C"/>
    <property type="match status" value="1"/>
</dbReference>
<dbReference type="Gene3D" id="1.10.1200.10">
    <property type="entry name" value="ACP-like"/>
    <property type="match status" value="1"/>
</dbReference>
<name>A0A841BZX0_9ACTN</name>
<dbReference type="GO" id="GO:0031177">
    <property type="term" value="F:phosphopantetheine binding"/>
    <property type="evidence" value="ECO:0007669"/>
    <property type="project" value="InterPro"/>
</dbReference>
<evidence type="ECO:0000256" key="7">
    <source>
        <dbReference type="ARBA" id="ARBA00023268"/>
    </source>
</evidence>
<gene>
    <name evidence="13" type="ORF">F4553_006669</name>
</gene>
<dbReference type="Gene3D" id="3.30.70.250">
    <property type="entry name" value="Malonyl-CoA ACP transacylase, ACP-binding"/>
    <property type="match status" value="1"/>
</dbReference>
<dbReference type="GO" id="GO:0004312">
    <property type="term" value="F:fatty acid synthase activity"/>
    <property type="evidence" value="ECO:0007669"/>
    <property type="project" value="TreeGrafter"/>
</dbReference>
<feature type="domain" description="Ketosynthase family 3 (KS3)" evidence="11">
    <location>
        <begin position="7"/>
        <end position="435"/>
    </location>
</feature>
<dbReference type="InterPro" id="IPR001227">
    <property type="entry name" value="Ac_transferase_dom_sf"/>
</dbReference>
<dbReference type="Pfam" id="PF08659">
    <property type="entry name" value="KR"/>
    <property type="match status" value="1"/>
</dbReference>
<dbReference type="InterPro" id="IPR013968">
    <property type="entry name" value="PKS_KR"/>
</dbReference>
<evidence type="ECO:0000259" key="11">
    <source>
        <dbReference type="PROSITE" id="PS52004"/>
    </source>
</evidence>
<dbReference type="PANTHER" id="PTHR43775:SF51">
    <property type="entry name" value="INACTIVE PHENOLPHTHIOCEROL SYNTHESIS POLYKETIDE SYNTHASE TYPE I PKS1-RELATED"/>
    <property type="match status" value="1"/>
</dbReference>
<dbReference type="Gene3D" id="3.30.70.3290">
    <property type="match status" value="1"/>
</dbReference>
<dbReference type="SUPFAM" id="SSF55048">
    <property type="entry name" value="Probable ACP-binding domain of malonyl-CoA ACP transacylase"/>
    <property type="match status" value="1"/>
</dbReference>
<dbReference type="InterPro" id="IPR042104">
    <property type="entry name" value="PKS_dehydratase_sf"/>
</dbReference>
<evidence type="ECO:0000256" key="6">
    <source>
        <dbReference type="ARBA" id="ARBA00023098"/>
    </source>
</evidence>
<dbReference type="InterPro" id="IPR020807">
    <property type="entry name" value="PKS_DH"/>
</dbReference>
<keyword evidence="5" id="KW-0276">Fatty acid metabolism</keyword>
<dbReference type="PROSITE" id="PS50075">
    <property type="entry name" value="CARRIER"/>
    <property type="match status" value="1"/>
</dbReference>
<dbReference type="InterPro" id="IPR050091">
    <property type="entry name" value="PKS_NRPS_Biosynth_Enz"/>
</dbReference>
<dbReference type="SMART" id="SM00826">
    <property type="entry name" value="PKS_DH"/>
    <property type="match status" value="1"/>
</dbReference>
<dbReference type="PROSITE" id="PS00606">
    <property type="entry name" value="KS3_1"/>
    <property type="match status" value="1"/>
</dbReference>
<feature type="region of interest" description="C-terminal hotdog fold" evidence="9">
    <location>
        <begin position="1495"/>
        <end position="1635"/>
    </location>
</feature>
<evidence type="ECO:0000313" key="14">
    <source>
        <dbReference type="Proteomes" id="UP000587527"/>
    </source>
</evidence>
<dbReference type="InterPro" id="IPR049552">
    <property type="entry name" value="PKS_DH_N"/>
</dbReference>
<evidence type="ECO:0000256" key="4">
    <source>
        <dbReference type="ARBA" id="ARBA00022679"/>
    </source>
</evidence>
<dbReference type="FunFam" id="3.40.47.10:FF:000042">
    <property type="entry name" value="Polyketide synthase Pks13"/>
    <property type="match status" value="1"/>
</dbReference>
<dbReference type="SMART" id="SM00822">
    <property type="entry name" value="PKS_KR"/>
    <property type="match status" value="1"/>
</dbReference>
<feature type="active site" description="Proton donor; for dehydratase activity" evidence="9">
    <location>
        <position position="1557"/>
    </location>
</feature>
<dbReference type="InterPro" id="IPR016035">
    <property type="entry name" value="Acyl_Trfase/lysoPLipase"/>
</dbReference>
<dbReference type="Proteomes" id="UP000587527">
    <property type="component" value="Unassembled WGS sequence"/>
</dbReference>
<accession>A0A841BZX0</accession>
<reference evidence="13 14" key="1">
    <citation type="submission" date="2020-08" db="EMBL/GenBank/DDBJ databases">
        <title>Sequencing the genomes of 1000 actinobacteria strains.</title>
        <authorList>
            <person name="Klenk H.-P."/>
        </authorList>
    </citation>
    <scope>NUCLEOTIDE SEQUENCE [LARGE SCALE GENOMIC DNA]</scope>
    <source>
        <strain evidence="13 14">DSM 45362</strain>
    </source>
</reference>
<evidence type="ECO:0000256" key="5">
    <source>
        <dbReference type="ARBA" id="ARBA00022832"/>
    </source>
</evidence>
<keyword evidence="4 13" id="KW-0808">Transferase</keyword>
<dbReference type="PROSITE" id="PS00012">
    <property type="entry name" value="PHOSPHOPANTETHEINE"/>
    <property type="match status" value="1"/>
</dbReference>
<dbReference type="InterPro" id="IPR032821">
    <property type="entry name" value="PKS_assoc"/>
</dbReference>
<organism evidence="13 14">
    <name type="scientific">Allocatelliglobosispora scoriae</name>
    <dbReference type="NCBI Taxonomy" id="643052"/>
    <lineage>
        <taxon>Bacteria</taxon>
        <taxon>Bacillati</taxon>
        <taxon>Actinomycetota</taxon>
        <taxon>Actinomycetes</taxon>
        <taxon>Micromonosporales</taxon>
        <taxon>Micromonosporaceae</taxon>
        <taxon>Allocatelliglobosispora</taxon>
    </lineage>
</organism>
<evidence type="ECO:0000256" key="2">
    <source>
        <dbReference type="ARBA" id="ARBA00022450"/>
    </source>
</evidence>
<dbReference type="Pfam" id="PF00550">
    <property type="entry name" value="PP-binding"/>
    <property type="match status" value="1"/>
</dbReference>
<dbReference type="Pfam" id="PF21089">
    <property type="entry name" value="PKS_DH_N"/>
    <property type="match status" value="1"/>
</dbReference>
<dbReference type="InterPro" id="IPR049551">
    <property type="entry name" value="PKS_DH_C"/>
</dbReference>
<dbReference type="Gene3D" id="3.40.50.720">
    <property type="entry name" value="NAD(P)-binding Rossmann-like Domain"/>
    <property type="match status" value="1"/>
</dbReference>
<dbReference type="InterPro" id="IPR057326">
    <property type="entry name" value="KR_dom"/>
</dbReference>
<evidence type="ECO:0000256" key="1">
    <source>
        <dbReference type="ARBA" id="ARBA00001957"/>
    </source>
</evidence>
<keyword evidence="6" id="KW-0443">Lipid metabolism</keyword>
<dbReference type="InterPro" id="IPR016039">
    <property type="entry name" value="Thiolase-like"/>
</dbReference>
<dbReference type="InterPro" id="IPR016036">
    <property type="entry name" value="Malonyl_transacylase_ACP-bd"/>
</dbReference>
<dbReference type="InterPro" id="IPR020806">
    <property type="entry name" value="PKS_PP-bd"/>
</dbReference>
<keyword evidence="3" id="KW-0597">Phosphoprotein</keyword>
<dbReference type="SMART" id="SM00827">
    <property type="entry name" value="PKS_AT"/>
    <property type="match status" value="1"/>
</dbReference>
<dbReference type="GO" id="GO:0044550">
    <property type="term" value="P:secondary metabolite biosynthetic process"/>
    <property type="evidence" value="ECO:0007669"/>
    <property type="project" value="UniProtKB-ARBA"/>
</dbReference>
<dbReference type="InterPro" id="IPR014043">
    <property type="entry name" value="Acyl_transferase_dom"/>
</dbReference>
<dbReference type="SMART" id="SM00825">
    <property type="entry name" value="PKS_KS"/>
    <property type="match status" value="1"/>
</dbReference>
<keyword evidence="8" id="KW-0012">Acyltransferase</keyword>
<dbReference type="SUPFAM" id="SSF47336">
    <property type="entry name" value="ACP-like"/>
    <property type="match status" value="1"/>
</dbReference>
<feature type="domain" description="Carrier" evidence="10">
    <location>
        <begin position="1729"/>
        <end position="1804"/>
    </location>
</feature>
<dbReference type="InterPro" id="IPR006162">
    <property type="entry name" value="Ppantetheine_attach_site"/>
</dbReference>
<keyword evidence="14" id="KW-1185">Reference proteome</keyword>
<feature type="region of interest" description="N-terminal hotdog fold" evidence="9">
    <location>
        <begin position="1357"/>
        <end position="1481"/>
    </location>
</feature>
<dbReference type="Pfam" id="PF00698">
    <property type="entry name" value="Acyl_transf_1"/>
    <property type="match status" value="1"/>
</dbReference>
<comment type="cofactor">
    <cofactor evidence="1">
        <name>pantetheine 4'-phosphate</name>
        <dbReference type="ChEBI" id="CHEBI:47942"/>
    </cofactor>
</comment>
<dbReference type="InterPro" id="IPR014031">
    <property type="entry name" value="Ketoacyl_synth_C"/>
</dbReference>
<dbReference type="InterPro" id="IPR014030">
    <property type="entry name" value="Ketoacyl_synth_N"/>
</dbReference>
<dbReference type="InterPro" id="IPR036736">
    <property type="entry name" value="ACP-like_sf"/>
</dbReference>
<dbReference type="Gene3D" id="3.40.47.10">
    <property type="match status" value="1"/>
</dbReference>
<evidence type="ECO:0000313" key="13">
    <source>
        <dbReference type="EMBL" id="MBB5873235.1"/>
    </source>
</evidence>
<keyword evidence="2" id="KW-0596">Phosphopantetheine</keyword>
<comment type="caution">
    <text evidence="13">The sequence shown here is derived from an EMBL/GenBank/DDBJ whole genome shotgun (WGS) entry which is preliminary data.</text>
</comment>
<dbReference type="SUPFAM" id="SSF51735">
    <property type="entry name" value="NAD(P)-binding Rossmann-fold domains"/>
    <property type="match status" value="2"/>
</dbReference>
<sequence>MFEEANVEPIAVIGLACRFPSSPTAGQFWRNLVDGVDCVRHFTAAEQSAFGVPDHELADPNFVMAAPVLDDMENFDAALFGLTKREAELRDPQHRLFLELGHTALEDAGYDPARYAGEIGVYGGIGADEYQWRNLRRNAVVMSGAGSLSILTAAHPDYLATHLSHNLDLRGPSLTMHTACSTTLVAFHIACEALRNGECDMALTGGASIELPHGHGYIFTDGGILSPDGRTRTFDASAQGTLWGSGGGVVLLKRLSDAIADGDHIRAIVRGSAVNNDGANKVGFSAPSLEGQQAVVTQALGVADVDPRTITYVETHGTATGLGDPIEVGALASIFRQHSEDIGWCGLGSVKTNIGHLGPVAGIAGIIKTVLSIEHGILPPSLHFERPNPKLSLETSPFYVNATLAKWQPVDGHPLRAGVSSFGIGGTNAHVVLEQAPAVERPHREPRPSHLVQISARTETALTALTDRLATHLAAHPETELGDVAYTLRVGRRALPHRAVVVATTATDAAKALTDRKRKVVGSVPARVPRVAFLLSGQGAQFAGMGAQLYRTEPVYAAAVDECLRVLGGDLAEELRGLLLTDEFETPAARTAADSRLAQTALTQPALFIIEYALAQLWAAWGVRPAAMIGHSIGEYVAATLAGVFSLPDAVRLVAARGRLMQSMPNGSMLAVRLDEAELAAKLPDGISIATVNGPGACVVAGATSLIEDFAVALDAEGVGSKMLRTSHAFHSPMMEPILGEFRDLVAAAERHAPQAAFLSNVTGGWISPAEATDPSYWARHLRDAVRFGDCVAALLADGDWLLVECGPGKQLAGLARMHTPREATAPIQSLPGQGESKTDLQTLYAAVGQLWTAGVAVDQAAFGEPGLRVPLVPYPYERKRYWIEPTMADISMDAPEPTGPRPVEQWFTVPAWRQAVATPADAVPERCLVFRDGPASSELAAGLRSAGAVVIEVSPGSAFAHDAGGGYTVRPGARDDYDALLAALAADGMPGRVVHAWALDGEPAGLDPDLAWQAQDRGFFSLLNLVQATAAAQLTVHIDAVTAGTQDAVGGDATRPEHATVVGIAKVVPLENPAITVRHIDTTTGGRTADVLGEVSRAPQDKAVALRGGRRWVQEWEPVTLPAAPDTNLRDGGTYLITGGLGGLGITLAEDLAVRHRANLVLLSRSGLPPREQWQNHLRVHGTADRVGRAIAAIGRMEAAGGRVLALGADVNSADDLRRVRTLAIEEFGTLDGIVHAAGVPGGGMAEVKERAVAEAVLAPKVAGTLALHRAFGDLPLDFVALFSSVTAVAGGFGQVDYCGANNFLDSYARGDHGWNAQVTSMNWGGWLEVGMAAEVAAPASFRALQRGDRASVVDHPVITARHGGDGDQLAWASGVVAPDTHWVLDEHRIAGVPVMPGTGHLENVRSAFAAVRPGADGTAVELRDVVFVQPMSVADGGGAEVRVEFAEGTDGADFQVVSVSAGATATHVQGNAGWVPVSAAPVVDIDAIRARCLLATHEIDGGDDVSHSGLLTFGSRWGSLRRVDVGAEEQLALLEVPAHVAAELDRWVLHPALLDEATSFARGAGEGQYLPMGYGKLLVRDSLPARIYSHLRFRAESSGEIITADITIYDETGRELVAISDFALRRVDRAAMTETVQQGGVTVAGRLDTAASTETGISRADGAEAFRRVLARVDAQGLGHQIVITAQSLQRVFTGVASVTQETVADEFDGSGTGGSGGATNREGYVAPRTELESSLASVWGAVLGVDSVGAEDDFFDLGGNSLIAVQLISQIRKTVGVKLPLRSLFETPTVSGMAGLVEGLRAAEQS</sequence>
<dbReference type="InterPro" id="IPR020841">
    <property type="entry name" value="PKS_Beta-ketoAc_synthase_dom"/>
</dbReference>
<evidence type="ECO:0000259" key="10">
    <source>
        <dbReference type="PROSITE" id="PS50075"/>
    </source>
</evidence>
<evidence type="ECO:0000256" key="9">
    <source>
        <dbReference type="PROSITE-ProRule" id="PRU01363"/>
    </source>
</evidence>
<dbReference type="GO" id="GO:0006633">
    <property type="term" value="P:fatty acid biosynthetic process"/>
    <property type="evidence" value="ECO:0007669"/>
    <property type="project" value="InterPro"/>
</dbReference>
<dbReference type="InterPro" id="IPR009081">
    <property type="entry name" value="PP-bd_ACP"/>
</dbReference>
<dbReference type="PROSITE" id="PS52019">
    <property type="entry name" value="PKS_MFAS_DH"/>
    <property type="match status" value="1"/>
</dbReference>
<dbReference type="Pfam" id="PF00109">
    <property type="entry name" value="ketoacyl-synt"/>
    <property type="match status" value="1"/>
</dbReference>
<dbReference type="GO" id="GO:0004315">
    <property type="term" value="F:3-oxoacyl-[acyl-carrier-protein] synthase activity"/>
    <property type="evidence" value="ECO:0007669"/>
    <property type="project" value="InterPro"/>
</dbReference>
<dbReference type="EMBL" id="JACHMN010000003">
    <property type="protein sequence ID" value="MBB5873235.1"/>
    <property type="molecule type" value="Genomic_DNA"/>
</dbReference>
<dbReference type="SUPFAM" id="SSF52151">
    <property type="entry name" value="FabD/lysophospholipase-like"/>
    <property type="match status" value="1"/>
</dbReference>
<dbReference type="InterPro" id="IPR036291">
    <property type="entry name" value="NAD(P)-bd_dom_sf"/>
</dbReference>
<evidence type="ECO:0000259" key="12">
    <source>
        <dbReference type="PROSITE" id="PS52019"/>
    </source>
</evidence>
<protein>
    <submittedName>
        <fullName evidence="13">Acyl transferase domain-containing protein/acyl carrier protein</fullName>
    </submittedName>
</protein>
<feature type="domain" description="PKS/mFAS DH" evidence="12">
    <location>
        <begin position="1357"/>
        <end position="1635"/>
    </location>
</feature>
<dbReference type="RefSeq" id="WP_184844099.1">
    <property type="nucleotide sequence ID" value="NZ_JACHMN010000003.1"/>
</dbReference>
<dbReference type="Pfam" id="PF14765">
    <property type="entry name" value="PS-DH"/>
    <property type="match status" value="1"/>
</dbReference>
<dbReference type="InterPro" id="IPR049490">
    <property type="entry name" value="C883_1060-like_KR_N"/>
</dbReference>
<dbReference type="CDD" id="cd00833">
    <property type="entry name" value="PKS"/>
    <property type="match status" value="1"/>
</dbReference>
<feature type="active site" description="Proton acceptor; for dehydratase activity" evidence="9">
    <location>
        <position position="1389"/>
    </location>
</feature>
<proteinExistence type="predicted"/>
<evidence type="ECO:0000256" key="8">
    <source>
        <dbReference type="ARBA" id="ARBA00023315"/>
    </source>
</evidence>
<dbReference type="Pfam" id="PF21394">
    <property type="entry name" value="Beta-ketacyl_N"/>
    <property type="match status" value="1"/>
</dbReference>
<dbReference type="PROSITE" id="PS52004">
    <property type="entry name" value="KS3_2"/>
    <property type="match status" value="1"/>
</dbReference>
<dbReference type="InterPro" id="IPR018201">
    <property type="entry name" value="Ketoacyl_synth_AS"/>
</dbReference>
<keyword evidence="7" id="KW-0511">Multifunctional enzyme</keyword>
<dbReference type="CDD" id="cd08953">
    <property type="entry name" value="KR_2_SDR_x"/>
    <property type="match status" value="1"/>
</dbReference>
<evidence type="ECO:0000256" key="3">
    <source>
        <dbReference type="ARBA" id="ARBA00022553"/>
    </source>
</evidence>
<dbReference type="FunFam" id="1.10.1200.10:FF:000016">
    <property type="entry name" value="Non-ribosomal peptide synthase"/>
    <property type="match status" value="1"/>
</dbReference>
<dbReference type="InterPro" id="IPR049900">
    <property type="entry name" value="PKS_mFAS_DH"/>
</dbReference>
<dbReference type="SUPFAM" id="SSF53901">
    <property type="entry name" value="Thiolase-like"/>
    <property type="match status" value="1"/>
</dbReference>
<dbReference type="PANTHER" id="PTHR43775">
    <property type="entry name" value="FATTY ACID SYNTHASE"/>
    <property type="match status" value="1"/>
</dbReference>